<evidence type="ECO:0000256" key="7">
    <source>
        <dbReference type="PIRSR" id="PIRSR000446-1"/>
    </source>
</evidence>
<keyword evidence="3 6" id="KW-0808">Transferase</keyword>
<evidence type="ECO:0000256" key="2">
    <source>
        <dbReference type="ARBA" id="ARBA00018953"/>
    </source>
</evidence>
<dbReference type="SMART" id="SM00827">
    <property type="entry name" value="PKS_AT"/>
    <property type="match status" value="1"/>
</dbReference>
<dbReference type="EMBL" id="CP012678">
    <property type="protein sequence ID" value="ALF59259.1"/>
    <property type="molecule type" value="Genomic_DNA"/>
</dbReference>
<dbReference type="Pfam" id="PF00698">
    <property type="entry name" value="Acyl_transf_1"/>
    <property type="match status" value="1"/>
</dbReference>
<feature type="active site" evidence="7">
    <location>
        <position position="101"/>
    </location>
</feature>
<dbReference type="PANTHER" id="PTHR42681">
    <property type="entry name" value="MALONYL-COA-ACYL CARRIER PROTEIN TRANSACYLASE, MITOCHONDRIAL"/>
    <property type="match status" value="1"/>
</dbReference>
<evidence type="ECO:0000256" key="4">
    <source>
        <dbReference type="ARBA" id="ARBA00023315"/>
    </source>
</evidence>
<dbReference type="AlphaFoldDB" id="A0A0M4T6U3"/>
<dbReference type="KEGG" id="pur:AOC03_03675"/>
<evidence type="ECO:0000256" key="1">
    <source>
        <dbReference type="ARBA" id="ARBA00013258"/>
    </source>
</evidence>
<dbReference type="EC" id="2.3.1.39" evidence="1 6"/>
<dbReference type="GO" id="GO:0006633">
    <property type="term" value="P:fatty acid biosynthetic process"/>
    <property type="evidence" value="ECO:0007669"/>
    <property type="project" value="TreeGrafter"/>
</dbReference>
<keyword evidence="4 6" id="KW-0012">Acyltransferase</keyword>
<dbReference type="InterPro" id="IPR014043">
    <property type="entry name" value="Acyl_transferase_dom"/>
</dbReference>
<sequence length="322" mass="34346">MASVPDIKTIQPPRIAVIFPGQGSQAVNMTAELAEIYPQINDTFAEASEALGEDLWAICQDEERLNQTQYTQPALLTASIAIWRILQDKIDNVPCYLAGHSLGEYSALCAAGVISFADAVRLVHQRGQLMQQAVEGIDTGMAAVLGLEDHRVVTLCEQATEHVDGAIVGAANFNSPGQVVVSGNAVGVNAVIDKVQNTGKKAIALKVSVPSHCALMKPASSALAEALSAIKFDQATIPVIQNRHARVEAGIQGVKQALTEQLSEPVLWSQTMQELAEKQINILIECGSGNVLSNLAKRQANPIASYPVDKPARLDKLIEVLS</sequence>
<keyword evidence="10" id="KW-1185">Reference proteome</keyword>
<dbReference type="PIRSF" id="PIRSF000446">
    <property type="entry name" value="Mct"/>
    <property type="match status" value="1"/>
</dbReference>
<proteinExistence type="inferred from homology"/>
<dbReference type="NCBIfam" id="TIGR00128">
    <property type="entry name" value="fabD"/>
    <property type="match status" value="1"/>
</dbReference>
<protein>
    <recommendedName>
        <fullName evidence="2 6">Malonyl CoA-acyl carrier protein transacylase</fullName>
        <ecNumber evidence="1 6">2.3.1.39</ecNumber>
    </recommendedName>
</protein>
<feature type="active site" evidence="7">
    <location>
        <position position="212"/>
    </location>
</feature>
<dbReference type="PANTHER" id="PTHR42681:SF1">
    <property type="entry name" value="MALONYL-COA-ACYL CARRIER PROTEIN TRANSACYLASE, MITOCHONDRIAL"/>
    <property type="match status" value="1"/>
</dbReference>
<feature type="domain" description="Malonyl-CoA:ACP transacylase (MAT)" evidence="8">
    <location>
        <begin position="18"/>
        <end position="313"/>
    </location>
</feature>
<dbReference type="GO" id="GO:0005829">
    <property type="term" value="C:cytosol"/>
    <property type="evidence" value="ECO:0007669"/>
    <property type="project" value="TreeGrafter"/>
</dbReference>
<dbReference type="GO" id="GO:0004314">
    <property type="term" value="F:[acyl-carrier-protein] S-malonyltransferase activity"/>
    <property type="evidence" value="ECO:0007669"/>
    <property type="project" value="UniProtKB-EC"/>
</dbReference>
<dbReference type="InterPro" id="IPR050858">
    <property type="entry name" value="Mal-CoA-ACP_Trans/PKS_FabD"/>
</dbReference>
<dbReference type="InterPro" id="IPR004410">
    <property type="entry name" value="Malonyl_CoA-ACP_transAc_FabD"/>
</dbReference>
<dbReference type="InterPro" id="IPR016035">
    <property type="entry name" value="Acyl_Trfase/lysoPLipase"/>
</dbReference>
<evidence type="ECO:0000259" key="8">
    <source>
        <dbReference type="SMART" id="SM00827"/>
    </source>
</evidence>
<dbReference type="Gene3D" id="3.30.70.250">
    <property type="entry name" value="Malonyl-CoA ACP transacylase, ACP-binding"/>
    <property type="match status" value="1"/>
</dbReference>
<evidence type="ECO:0000256" key="3">
    <source>
        <dbReference type="ARBA" id="ARBA00022679"/>
    </source>
</evidence>
<dbReference type="Gene3D" id="3.40.366.10">
    <property type="entry name" value="Malonyl-Coenzyme A Acyl Carrier Protein, domain 2"/>
    <property type="match status" value="1"/>
</dbReference>
<evidence type="ECO:0000313" key="10">
    <source>
        <dbReference type="Proteomes" id="UP000059847"/>
    </source>
</evidence>
<evidence type="ECO:0000256" key="5">
    <source>
        <dbReference type="ARBA" id="ARBA00048462"/>
    </source>
</evidence>
<organism evidence="9 10">
    <name type="scientific">Psychrobacter urativorans</name>
    <dbReference type="NCBI Taxonomy" id="45610"/>
    <lineage>
        <taxon>Bacteria</taxon>
        <taxon>Pseudomonadati</taxon>
        <taxon>Pseudomonadota</taxon>
        <taxon>Gammaproteobacteria</taxon>
        <taxon>Moraxellales</taxon>
        <taxon>Moraxellaceae</taxon>
        <taxon>Psychrobacter</taxon>
    </lineage>
</organism>
<dbReference type="InterPro" id="IPR024925">
    <property type="entry name" value="Malonyl_CoA-ACP_transAc"/>
</dbReference>
<dbReference type="InterPro" id="IPR016036">
    <property type="entry name" value="Malonyl_transacylase_ACP-bd"/>
</dbReference>
<dbReference type="OrthoDB" id="9808564at2"/>
<dbReference type="SUPFAM" id="SSF52151">
    <property type="entry name" value="FabD/lysophospholipase-like"/>
    <property type="match status" value="1"/>
</dbReference>
<dbReference type="RefSeq" id="WP_062533652.1">
    <property type="nucleotide sequence ID" value="NZ_CP012678.1"/>
</dbReference>
<dbReference type="Proteomes" id="UP000059847">
    <property type="component" value="Chromosome"/>
</dbReference>
<accession>A0A0M4T6U3</accession>
<evidence type="ECO:0000256" key="6">
    <source>
        <dbReference type="PIRNR" id="PIRNR000446"/>
    </source>
</evidence>
<dbReference type="SUPFAM" id="SSF55048">
    <property type="entry name" value="Probable ACP-binding domain of malonyl-CoA ACP transacylase"/>
    <property type="match status" value="1"/>
</dbReference>
<gene>
    <name evidence="9" type="ORF">AOC03_03675</name>
</gene>
<comment type="similarity">
    <text evidence="6">Belongs to the fabD family.</text>
</comment>
<comment type="catalytic activity">
    <reaction evidence="5 6">
        <text>holo-[ACP] + malonyl-CoA = malonyl-[ACP] + CoA</text>
        <dbReference type="Rhea" id="RHEA:41792"/>
        <dbReference type="Rhea" id="RHEA-COMP:9623"/>
        <dbReference type="Rhea" id="RHEA-COMP:9685"/>
        <dbReference type="ChEBI" id="CHEBI:57287"/>
        <dbReference type="ChEBI" id="CHEBI:57384"/>
        <dbReference type="ChEBI" id="CHEBI:64479"/>
        <dbReference type="ChEBI" id="CHEBI:78449"/>
        <dbReference type="EC" id="2.3.1.39"/>
    </reaction>
</comment>
<reference evidence="9 10" key="1">
    <citation type="submission" date="2015-09" db="EMBL/GenBank/DDBJ databases">
        <title>Complete genome of Psychrobacter urativorans R10.10B.</title>
        <authorList>
            <person name="See-Too W.S."/>
            <person name="Chan K.G."/>
        </authorList>
    </citation>
    <scope>NUCLEOTIDE SEQUENCE [LARGE SCALE GENOMIC DNA]</scope>
    <source>
        <strain evidence="9 10">R10.10B</strain>
    </source>
</reference>
<evidence type="ECO:0000313" key="9">
    <source>
        <dbReference type="EMBL" id="ALF59259.1"/>
    </source>
</evidence>
<dbReference type="STRING" id="45610.AOC03_03675"/>
<name>A0A0M4T6U3_9GAMM</name>
<dbReference type="InterPro" id="IPR001227">
    <property type="entry name" value="Ac_transferase_dom_sf"/>
</dbReference>